<evidence type="ECO:0000313" key="4">
    <source>
        <dbReference type="Proteomes" id="UP001198242"/>
    </source>
</evidence>
<name>A0AAE3JA73_9FIRM</name>
<sequence>MKEKSPFFRAWFGDWRANDKTPVHVVTEKDNSRGVRKNIDTGWDINVSGKVFNETKGHKGPKNVSAVSHLDYINSIVESAILFDSYTIPNTNAKSNNSMMMHSLYAISNIGNENELVKLYVEELNNINSNGTIKRAYQLQNINKIPLESKRFSNNSLASSDQRNNYTISELHALVKQHDKNFKPTEASKVVNEDGTPKVVYHGTDKGGFYVFDPKMSDDRISLFFSDSKVTSNSYAQSDNQQLYEVYLAIKKPYVIDAKGHMWNELDDKLGNTTREIAEKAKSQGYDGVIIENVRDMGAIVINNTTEEFYNDFISTVTGGNESAVV</sequence>
<evidence type="ECO:0000313" key="3">
    <source>
        <dbReference type="EMBL" id="MCC2211524.1"/>
    </source>
</evidence>
<dbReference type="AlphaFoldDB" id="A0AAE3JA73"/>
<comment type="caution">
    <text evidence="3">The sequence shown here is derived from an EMBL/GenBank/DDBJ whole genome shotgun (WGS) entry which is preliminary data.</text>
</comment>
<keyword evidence="4" id="KW-1185">Reference proteome</keyword>
<gene>
    <name evidence="3" type="ORF">LKE05_12080</name>
</gene>
<accession>A0AAE3JA73</accession>
<protein>
    <submittedName>
        <fullName evidence="3">Uncharacterized protein</fullName>
    </submittedName>
</protein>
<dbReference type="InterPro" id="IPR040824">
    <property type="entry name" value="LPD3"/>
</dbReference>
<dbReference type="Pfam" id="PF18798">
    <property type="entry name" value="LPD3"/>
    <property type="match status" value="1"/>
</dbReference>
<evidence type="ECO:0000259" key="2">
    <source>
        <dbReference type="Pfam" id="PF18798"/>
    </source>
</evidence>
<dbReference type="InterPro" id="IPR049522">
    <property type="entry name" value="ART-PolyVal_dom"/>
</dbReference>
<dbReference type="Pfam" id="PF18760">
    <property type="entry name" value="ART-PolyVal"/>
    <property type="match status" value="1"/>
</dbReference>
<dbReference type="RefSeq" id="WP_308457014.1">
    <property type="nucleotide sequence ID" value="NZ_JAJEQM010000019.1"/>
</dbReference>
<dbReference type="EMBL" id="JAJEQM010000019">
    <property type="protein sequence ID" value="MCC2211524.1"/>
    <property type="molecule type" value="Genomic_DNA"/>
</dbReference>
<dbReference type="Proteomes" id="UP001198242">
    <property type="component" value="Unassembled WGS sequence"/>
</dbReference>
<evidence type="ECO:0000259" key="1">
    <source>
        <dbReference type="Pfam" id="PF18760"/>
    </source>
</evidence>
<organism evidence="3 4">
    <name type="scientific">Hominilimicola fabiformis</name>
    <dbReference type="NCBI Taxonomy" id="2885356"/>
    <lineage>
        <taxon>Bacteria</taxon>
        <taxon>Bacillati</taxon>
        <taxon>Bacillota</taxon>
        <taxon>Clostridia</taxon>
        <taxon>Eubacteriales</taxon>
        <taxon>Oscillospiraceae</taxon>
        <taxon>Hominilimicola</taxon>
    </lineage>
</organism>
<proteinExistence type="predicted"/>
<feature type="domain" description="ART-PolyVal-like" evidence="1">
    <location>
        <begin position="192"/>
        <end position="296"/>
    </location>
</feature>
<reference evidence="3 4" key="1">
    <citation type="submission" date="2021-10" db="EMBL/GenBank/DDBJ databases">
        <title>Anaerobic single-cell dispensing facilitates the cultivation of human gut bacteria.</title>
        <authorList>
            <person name="Afrizal A."/>
        </authorList>
    </citation>
    <scope>NUCLEOTIDE SEQUENCE [LARGE SCALE GENOMIC DNA]</scope>
    <source>
        <strain evidence="3 4">CLA-AA-H232</strain>
    </source>
</reference>
<feature type="domain" description="Large polyvalent protein-associated" evidence="2">
    <location>
        <begin position="33"/>
        <end position="126"/>
    </location>
</feature>